<evidence type="ECO:0000256" key="4">
    <source>
        <dbReference type="ARBA" id="ARBA00022989"/>
    </source>
</evidence>
<dbReference type="Proteomes" id="UP001230908">
    <property type="component" value="Unassembled WGS sequence"/>
</dbReference>
<dbReference type="RefSeq" id="WP_308716291.1">
    <property type="nucleotide sequence ID" value="NZ_JAVHUY010000036.1"/>
</dbReference>
<feature type="transmembrane region" description="Helical" evidence="6">
    <location>
        <begin position="158"/>
        <end position="176"/>
    </location>
</feature>
<dbReference type="EMBL" id="JAVHUY010000036">
    <property type="protein sequence ID" value="MDQ7909027.1"/>
    <property type="molecule type" value="Genomic_DNA"/>
</dbReference>
<keyword evidence="5 6" id="KW-0472">Membrane</keyword>
<dbReference type="PANTHER" id="PTHR32196:SF72">
    <property type="entry name" value="RIBOSE IMPORT PERMEASE PROTEIN RBSC"/>
    <property type="match status" value="1"/>
</dbReference>
<evidence type="ECO:0000256" key="5">
    <source>
        <dbReference type="ARBA" id="ARBA00023136"/>
    </source>
</evidence>
<dbReference type="CDD" id="cd06579">
    <property type="entry name" value="TM_PBP1_transp_AraH_like"/>
    <property type="match status" value="1"/>
</dbReference>
<feature type="transmembrane region" description="Helical" evidence="6">
    <location>
        <begin position="38"/>
        <end position="59"/>
    </location>
</feature>
<evidence type="ECO:0000313" key="7">
    <source>
        <dbReference type="EMBL" id="MDQ7909027.1"/>
    </source>
</evidence>
<protein>
    <submittedName>
        <fullName evidence="7">ABC transporter permease</fullName>
    </submittedName>
</protein>
<comment type="subcellular location">
    <subcellularLocation>
        <location evidence="1">Cell membrane</location>
        <topology evidence="1">Multi-pass membrane protein</topology>
    </subcellularLocation>
</comment>
<feature type="transmembrane region" description="Helical" evidence="6">
    <location>
        <begin position="207"/>
        <end position="228"/>
    </location>
</feature>
<dbReference type="PANTHER" id="PTHR32196">
    <property type="entry name" value="ABC TRANSPORTER PERMEASE PROTEIN YPHD-RELATED-RELATED"/>
    <property type="match status" value="1"/>
</dbReference>
<evidence type="ECO:0000313" key="8">
    <source>
        <dbReference type="Proteomes" id="UP001230908"/>
    </source>
</evidence>
<dbReference type="Pfam" id="PF02653">
    <property type="entry name" value="BPD_transp_2"/>
    <property type="match status" value="1"/>
</dbReference>
<evidence type="ECO:0000256" key="3">
    <source>
        <dbReference type="ARBA" id="ARBA00022692"/>
    </source>
</evidence>
<gene>
    <name evidence="7" type="ORF">RB614_31335</name>
</gene>
<keyword evidence="3 6" id="KW-0812">Transmembrane</keyword>
<evidence type="ECO:0000256" key="2">
    <source>
        <dbReference type="ARBA" id="ARBA00022475"/>
    </source>
</evidence>
<dbReference type="InterPro" id="IPR001851">
    <property type="entry name" value="ABC_transp_permease"/>
</dbReference>
<keyword evidence="4 6" id="KW-1133">Transmembrane helix</keyword>
<keyword evidence="2" id="KW-1003">Cell membrane</keyword>
<reference evidence="7 8" key="1">
    <citation type="submission" date="2023-08" db="EMBL/GenBank/DDBJ databases">
        <title>Phytohabitans sansha sp. nov., isolated from marine sediment.</title>
        <authorList>
            <person name="Zhao Y."/>
            <person name="Yi K."/>
        </authorList>
    </citation>
    <scope>NUCLEOTIDE SEQUENCE [LARGE SCALE GENOMIC DNA]</scope>
    <source>
        <strain evidence="7 8">ZYX-F-186</strain>
    </source>
</reference>
<keyword evidence="8" id="KW-1185">Reference proteome</keyword>
<feature type="transmembrane region" description="Helical" evidence="6">
    <location>
        <begin position="12"/>
        <end position="32"/>
    </location>
</feature>
<feature type="transmembrane region" description="Helical" evidence="6">
    <location>
        <begin position="286"/>
        <end position="306"/>
    </location>
</feature>
<proteinExistence type="predicted"/>
<name>A0ABU0ZPT2_9ACTN</name>
<comment type="caution">
    <text evidence="7">The sequence shown here is derived from an EMBL/GenBank/DDBJ whole genome shotgun (WGS) entry which is preliminary data.</text>
</comment>
<sequence length="319" mass="31654">MTAALLFARDRGIVVLWGLLILLMWALGGSSFASYDNAVLILNAAAVTAVFAAGIAIGALAGVLDLSIPGTAALAGVVCARQLVDGRGAVAGIAAGLAVGVLAGLVNGLLAERGLNPLVVTIGTLSVSSGLALVVTGGLPVSGFTDLEFLGTGRPLDIPAPVYVMLAVYATGWLCLTQTRLGLRLTAVGGNAEAARRCGVPSSRYRVIGFAGAGLCAALGGILTAATVAQADAVVSTGVLFDALTAVALGGVALSGGRGSLPRVLVGALVVATIANGLLIRDVPPYWTTVATGALLIAAIAADRALSVALTRRTLEVPR</sequence>
<feature type="transmembrane region" description="Helical" evidence="6">
    <location>
        <begin position="234"/>
        <end position="254"/>
    </location>
</feature>
<evidence type="ECO:0000256" key="1">
    <source>
        <dbReference type="ARBA" id="ARBA00004651"/>
    </source>
</evidence>
<organism evidence="7 8">
    <name type="scientific">Phytohabitans maris</name>
    <dbReference type="NCBI Taxonomy" id="3071409"/>
    <lineage>
        <taxon>Bacteria</taxon>
        <taxon>Bacillati</taxon>
        <taxon>Actinomycetota</taxon>
        <taxon>Actinomycetes</taxon>
        <taxon>Micromonosporales</taxon>
        <taxon>Micromonosporaceae</taxon>
    </lineage>
</organism>
<feature type="transmembrane region" description="Helical" evidence="6">
    <location>
        <begin position="118"/>
        <end position="138"/>
    </location>
</feature>
<evidence type="ECO:0000256" key="6">
    <source>
        <dbReference type="SAM" id="Phobius"/>
    </source>
</evidence>
<feature type="transmembrane region" description="Helical" evidence="6">
    <location>
        <begin position="90"/>
        <end position="111"/>
    </location>
</feature>
<accession>A0ABU0ZPT2</accession>
<feature type="transmembrane region" description="Helical" evidence="6">
    <location>
        <begin position="261"/>
        <end position="280"/>
    </location>
</feature>